<dbReference type="Proteomes" id="UP001229421">
    <property type="component" value="Unassembled WGS sequence"/>
</dbReference>
<accession>A0AAD8KTV2</accession>
<dbReference type="EMBL" id="JAUHHV010000004">
    <property type="protein sequence ID" value="KAK1428574.1"/>
    <property type="molecule type" value="Genomic_DNA"/>
</dbReference>
<sequence>MYACTERVVRSEGLKQDIEKYANKPILSLKKFNPSDTNGVIKGLPLQQIKIQEPHFKISSFFFLSAKSSRV</sequence>
<dbReference type="AlphaFoldDB" id="A0AAD8KTV2"/>
<evidence type="ECO:0000313" key="2">
    <source>
        <dbReference type="Proteomes" id="UP001229421"/>
    </source>
</evidence>
<name>A0AAD8KTV2_TARER</name>
<gene>
    <name evidence="1" type="ORF">QVD17_17412</name>
</gene>
<reference evidence="1" key="1">
    <citation type="journal article" date="2023" name="bioRxiv">
        <title>Improved chromosome-level genome assembly for marigold (Tagetes erecta).</title>
        <authorList>
            <person name="Jiang F."/>
            <person name="Yuan L."/>
            <person name="Wang S."/>
            <person name="Wang H."/>
            <person name="Xu D."/>
            <person name="Wang A."/>
            <person name="Fan W."/>
        </authorList>
    </citation>
    <scope>NUCLEOTIDE SEQUENCE</scope>
    <source>
        <strain evidence="1">WSJ</strain>
        <tissue evidence="1">Leaf</tissue>
    </source>
</reference>
<organism evidence="1 2">
    <name type="scientific">Tagetes erecta</name>
    <name type="common">African marigold</name>
    <dbReference type="NCBI Taxonomy" id="13708"/>
    <lineage>
        <taxon>Eukaryota</taxon>
        <taxon>Viridiplantae</taxon>
        <taxon>Streptophyta</taxon>
        <taxon>Embryophyta</taxon>
        <taxon>Tracheophyta</taxon>
        <taxon>Spermatophyta</taxon>
        <taxon>Magnoliopsida</taxon>
        <taxon>eudicotyledons</taxon>
        <taxon>Gunneridae</taxon>
        <taxon>Pentapetalae</taxon>
        <taxon>asterids</taxon>
        <taxon>campanulids</taxon>
        <taxon>Asterales</taxon>
        <taxon>Asteraceae</taxon>
        <taxon>Asteroideae</taxon>
        <taxon>Heliantheae alliance</taxon>
        <taxon>Tageteae</taxon>
        <taxon>Tagetes</taxon>
    </lineage>
</organism>
<keyword evidence="2" id="KW-1185">Reference proteome</keyword>
<proteinExistence type="predicted"/>
<evidence type="ECO:0000313" key="1">
    <source>
        <dbReference type="EMBL" id="KAK1428574.1"/>
    </source>
</evidence>
<comment type="caution">
    <text evidence="1">The sequence shown here is derived from an EMBL/GenBank/DDBJ whole genome shotgun (WGS) entry which is preliminary data.</text>
</comment>
<protein>
    <submittedName>
        <fullName evidence="1">Uncharacterized protein</fullName>
    </submittedName>
</protein>